<evidence type="ECO:0000256" key="1">
    <source>
        <dbReference type="SAM" id="MobiDB-lite"/>
    </source>
</evidence>
<sequence>MFDRKVFRDDGGSSSPEVTEMPVPQPRKVFADTNAPLLPGSSETHAPATLSNSFPSIRVPIPPPATRTPCSRPVNRFAAAPLPPMTAPLAATTTPVPVRSPSPGPASSFPVTDTAAPLTRTATPQPRNVFPTAPPTAASAPSAMTHAPVNPSNFRPRAAVPGPDRRSPSCGAERLTEPPRMTTPAPAPSTVAPARVSAGSGALPTAITVSDPGGNTAGSKRTVAAAVLPELTAVIAVRSVQFAGCGQVPGASETDVT</sequence>
<evidence type="ECO:0000313" key="3">
    <source>
        <dbReference type="Proteomes" id="UP001212803"/>
    </source>
</evidence>
<feature type="compositionally biased region" description="Low complexity" evidence="1">
    <location>
        <begin position="182"/>
        <end position="198"/>
    </location>
</feature>
<protein>
    <submittedName>
        <fullName evidence="2">Uncharacterized protein</fullName>
    </submittedName>
</protein>
<feature type="compositionally biased region" description="Basic and acidic residues" evidence="1">
    <location>
        <begin position="1"/>
        <end position="11"/>
    </location>
</feature>
<dbReference type="EMBL" id="CP115149">
    <property type="protein sequence ID" value="WBL35900.1"/>
    <property type="molecule type" value="Genomic_DNA"/>
</dbReference>
<feature type="compositionally biased region" description="Polar residues" evidence="1">
    <location>
        <begin position="41"/>
        <end position="55"/>
    </location>
</feature>
<feature type="region of interest" description="Disordered" evidence="1">
    <location>
        <begin position="1"/>
        <end position="198"/>
    </location>
</feature>
<feature type="compositionally biased region" description="Low complexity" evidence="1">
    <location>
        <begin position="87"/>
        <end position="97"/>
    </location>
</feature>
<keyword evidence="3" id="KW-1185">Reference proteome</keyword>
<name>A0ABY7M5T8_9CHLR</name>
<dbReference type="Proteomes" id="UP001212803">
    <property type="component" value="Chromosome"/>
</dbReference>
<evidence type="ECO:0000313" key="2">
    <source>
        <dbReference type="EMBL" id="WBL35900.1"/>
    </source>
</evidence>
<dbReference type="PRINTS" id="PR01217">
    <property type="entry name" value="PRICHEXTENSN"/>
</dbReference>
<proteinExistence type="predicted"/>
<accession>A0ABY7M5T8</accession>
<feature type="compositionally biased region" description="Low complexity" evidence="1">
    <location>
        <begin position="135"/>
        <end position="148"/>
    </location>
</feature>
<reference evidence="2 3" key="1">
    <citation type="journal article" date="2023" name="ISME J.">
        <title>Thermophilic Dehalococcoidia with unusual traits shed light on an unexpected past.</title>
        <authorList>
            <person name="Palmer M."/>
            <person name="Covington J.K."/>
            <person name="Zhou E.M."/>
            <person name="Thomas S.C."/>
            <person name="Habib N."/>
            <person name="Seymour C.O."/>
            <person name="Lai D."/>
            <person name="Johnston J."/>
            <person name="Hashimi A."/>
            <person name="Jiao J.Y."/>
            <person name="Muok A.R."/>
            <person name="Liu L."/>
            <person name="Xian W.D."/>
            <person name="Zhi X.Y."/>
            <person name="Li M.M."/>
            <person name="Silva L.P."/>
            <person name="Bowen B.P."/>
            <person name="Louie K."/>
            <person name="Briegel A."/>
            <person name="Pett-Ridge J."/>
            <person name="Weber P.K."/>
            <person name="Tocheva E.I."/>
            <person name="Woyke T."/>
            <person name="Northen T.R."/>
            <person name="Mayali X."/>
            <person name="Li W.J."/>
            <person name="Hedlund B.P."/>
        </authorList>
    </citation>
    <scope>NUCLEOTIDE SEQUENCE [LARGE SCALE GENOMIC DNA]</scope>
    <source>
        <strain evidence="2 3">YIM 72310</strain>
    </source>
</reference>
<gene>
    <name evidence="2" type="ORF">O0235_14185</name>
</gene>
<organism evidence="2 3">
    <name type="scientific">Tepidiforma flava</name>
    <dbReference type="NCBI Taxonomy" id="3004094"/>
    <lineage>
        <taxon>Bacteria</taxon>
        <taxon>Bacillati</taxon>
        <taxon>Chloroflexota</taxon>
        <taxon>Tepidiformia</taxon>
        <taxon>Tepidiformales</taxon>
        <taxon>Tepidiformaceae</taxon>
        <taxon>Tepidiforma</taxon>
    </lineage>
</organism>